<dbReference type="EMBL" id="PP079414">
    <property type="protein sequence ID" value="WWO60235.1"/>
    <property type="molecule type" value="Genomic_DNA"/>
</dbReference>
<protein>
    <submittedName>
        <fullName evidence="1">Uncharacterized protein</fullName>
    </submittedName>
</protein>
<sequence>MQLIKYSVKLIAQNGRVINEENVTFIDSTTVKQVKAALAEQYQRSPDNIIVQEIARTAV</sequence>
<name>A0ABZ2GUJ3_9CAUD</name>
<accession>A0ABZ2GUJ3</accession>
<evidence type="ECO:0000313" key="2">
    <source>
        <dbReference type="Proteomes" id="UP001386178"/>
    </source>
</evidence>
<reference evidence="1 2" key="1">
    <citation type="submission" date="2024-01" db="EMBL/GenBank/DDBJ databases">
        <title>Novel lytic viruses for Xanthomonas sp. and Stenotrophomonas maltophilia.</title>
        <authorList>
            <person name="Petrzik K."/>
            <person name="Brazdova S."/>
            <person name="Sovova L."/>
            <person name="Neoralova M."/>
        </authorList>
    </citation>
    <scope>NUCLEOTIDE SEQUENCE [LARGE SCALE GENOMIC DNA]</scope>
</reference>
<organism evidence="1 2">
    <name type="scientific">Xanthomonas phage SB3</name>
    <dbReference type="NCBI Taxonomy" id="3117472"/>
    <lineage>
        <taxon>Viruses</taxon>
        <taxon>Duplodnaviria</taxon>
        <taxon>Heunggongvirae</taxon>
        <taxon>Uroviricota</taxon>
        <taxon>Caudoviricetes</taxon>
        <taxon>Autographivirales</taxon>
        <taxon>Autonotataviridae</taxon>
        <taxon>Euvesivirus</taxon>
        <taxon>Euvesivirus SB3</taxon>
    </lineage>
</organism>
<evidence type="ECO:0000313" key="1">
    <source>
        <dbReference type="EMBL" id="WWO60235.1"/>
    </source>
</evidence>
<proteinExistence type="predicted"/>
<dbReference type="Proteomes" id="UP001386178">
    <property type="component" value="Segment"/>
</dbReference>
<keyword evidence="2" id="KW-1185">Reference proteome</keyword>